<accession>A0A8J6PNV9</accession>
<organism evidence="3 4">
    <name type="scientific">Oryzicola mucosus</name>
    <dbReference type="NCBI Taxonomy" id="2767425"/>
    <lineage>
        <taxon>Bacteria</taxon>
        <taxon>Pseudomonadati</taxon>
        <taxon>Pseudomonadota</taxon>
        <taxon>Alphaproteobacteria</taxon>
        <taxon>Hyphomicrobiales</taxon>
        <taxon>Phyllobacteriaceae</taxon>
        <taxon>Oryzicola</taxon>
    </lineage>
</organism>
<dbReference type="Proteomes" id="UP000643405">
    <property type="component" value="Unassembled WGS sequence"/>
</dbReference>
<feature type="compositionally biased region" description="Polar residues" evidence="1">
    <location>
        <begin position="411"/>
        <end position="420"/>
    </location>
</feature>
<comment type="caution">
    <text evidence="3">The sequence shown here is derived from an EMBL/GenBank/DDBJ whole genome shotgun (WGS) entry which is preliminary data.</text>
</comment>
<dbReference type="GO" id="GO:0017168">
    <property type="term" value="F:5-oxoprolinase (ATP-hydrolyzing) activity"/>
    <property type="evidence" value="ECO:0007669"/>
    <property type="project" value="TreeGrafter"/>
</dbReference>
<name>A0A8J6PNV9_9HYPH</name>
<sequence>MVPDSMTLEILRYKTVAAAEEMGLTLVRAARTIYIKEVADFSTAIAGIDGKFFAYPEALGVSAFVDLDLNPSLKAVGTLKPGDVILSNLPYANGGLSTHLPDLQFIKPYFHDGEIVAYGWTFAHTSDIGGGVPSSISPRFSDVYQEGLQIPPVKLVREGKIDDSLLTVYLANCRSPETNLGDIKAMLAALDKGEQRIADVVAAHGADALVAAQNLLAGYAGEKAMAVLKTIPNGVYDFWDYLDHDFVSHIPVRIRCRITVKDGAIDLNYDGTDPQLMSAFNVPTQGLRHPYLTLRLMHMVTTRDPSAPLNHGILDSVTTSAPKGSLINPEYPAACGVRHATVMRLIDVASGALHKADSALVPAAGGGTVLPVVLAEPDPATGLRRSMVIQSIVCGSGARNGSDGVDGRESGLSNTRNSPIERTEDEAGVMIEEYALRSDSGGPGRWRGGTGVVYTLRILKDDCAVLARGLERFFFTPWGVAGGRSAAPCRVVLNIGRPDEKELSRVDMLEIARGDTLSLMTPGGGGFGDPFTRPVEEVLYDVERGFVSEESAQVDYGVAIHSGVLDEAETQRIRGEARPASGAFNFGTNRMLWESVFGDDLVTRLNTSLMRFPASIRGKRRRSIYETVFPELKETSGFDINTIASRADAMRDHFADLVGNLEAEGARA</sequence>
<dbReference type="RefSeq" id="WP_188164971.1">
    <property type="nucleotide sequence ID" value="NZ_JACVVX010000003.1"/>
</dbReference>
<dbReference type="InterPro" id="IPR003692">
    <property type="entry name" value="Hydantoinase_B"/>
</dbReference>
<evidence type="ECO:0000259" key="2">
    <source>
        <dbReference type="Pfam" id="PF02538"/>
    </source>
</evidence>
<evidence type="ECO:0000313" key="4">
    <source>
        <dbReference type="Proteomes" id="UP000643405"/>
    </source>
</evidence>
<proteinExistence type="predicted"/>
<dbReference type="GO" id="GO:0005829">
    <property type="term" value="C:cytosol"/>
    <property type="evidence" value="ECO:0007669"/>
    <property type="project" value="TreeGrafter"/>
</dbReference>
<protein>
    <submittedName>
        <fullName evidence="3">Hydantoinase B/oxoprolinase family protein</fullName>
    </submittedName>
</protein>
<reference evidence="3" key="1">
    <citation type="submission" date="2020-09" db="EMBL/GenBank/DDBJ databases">
        <title>Genome seq and assembly of Tianweitania sp.</title>
        <authorList>
            <person name="Chhetri G."/>
        </authorList>
    </citation>
    <scope>NUCLEOTIDE SEQUENCE</scope>
    <source>
        <strain evidence="3">Rool2</strain>
    </source>
</reference>
<dbReference type="GO" id="GO:0006749">
    <property type="term" value="P:glutathione metabolic process"/>
    <property type="evidence" value="ECO:0007669"/>
    <property type="project" value="TreeGrafter"/>
</dbReference>
<dbReference type="EMBL" id="JACVVX010000003">
    <property type="protein sequence ID" value="MBD0415567.1"/>
    <property type="molecule type" value="Genomic_DNA"/>
</dbReference>
<dbReference type="Pfam" id="PF02538">
    <property type="entry name" value="Hydantoinase_B"/>
    <property type="match status" value="1"/>
</dbReference>
<dbReference type="PANTHER" id="PTHR11365">
    <property type="entry name" value="5-OXOPROLINASE RELATED"/>
    <property type="match status" value="1"/>
</dbReference>
<dbReference type="PANTHER" id="PTHR11365:SF23">
    <property type="entry name" value="HYPOTHETICAL 5-OXOPROLINASE (EUROFUNG)-RELATED"/>
    <property type="match status" value="1"/>
</dbReference>
<evidence type="ECO:0000256" key="1">
    <source>
        <dbReference type="SAM" id="MobiDB-lite"/>
    </source>
</evidence>
<evidence type="ECO:0000313" key="3">
    <source>
        <dbReference type="EMBL" id="MBD0415567.1"/>
    </source>
</evidence>
<feature type="region of interest" description="Disordered" evidence="1">
    <location>
        <begin position="400"/>
        <end position="422"/>
    </location>
</feature>
<dbReference type="InterPro" id="IPR045079">
    <property type="entry name" value="Oxoprolinase-like"/>
</dbReference>
<gene>
    <name evidence="3" type="ORF">ICI42_12930</name>
</gene>
<keyword evidence="4" id="KW-1185">Reference proteome</keyword>
<feature type="domain" description="Hydantoinase B/oxoprolinase" evidence="2">
    <location>
        <begin position="4"/>
        <end position="530"/>
    </location>
</feature>
<dbReference type="AlphaFoldDB" id="A0A8J6PNV9"/>